<name>A0ACC0VBQ7_9HYPO</name>
<dbReference type="EMBL" id="CM047941">
    <property type="protein sequence ID" value="KAI9903321.1"/>
    <property type="molecule type" value="Genomic_DNA"/>
</dbReference>
<proteinExistence type="predicted"/>
<evidence type="ECO:0000313" key="1">
    <source>
        <dbReference type="EMBL" id="KAI9903321.1"/>
    </source>
</evidence>
<gene>
    <name evidence="1" type="ORF">N3K66_002673</name>
</gene>
<sequence>MAPTEREPLLEREREDEVAATTSEDAPLLVDEQDEHSETDEHDGSPRRRSKWTLWSSSRSRRTEGDDKDGSRRCRWPSIVAMVILVLLAIAALLVGFLVPGAVKTYAESAAVIEPTALSVESITADGIQARIQANFRLDGSKVDDTNARRIGRLATGIMRKLETEETRVDVYLPTYDNALLGSAVIPPITIDIVDGHTTTIDIVTDLSPGAPESIRSVANDWLEGRLGQLRVTGATDLKIKSGLVPLGTHNVRESLVFEGNDVPSMPEYNIDSINFHDIPLGGRHGQKAVGANVTITAHNDYPVSFEVPPLGFAVLVPNCDASLPYIPVAEAVTEMIHVQGKSDVSAVGLGVVREIPDTLVKTCPRSDSSPLDHFMEHYLHGEDARIFVRGRKIPDSDTPEWISDILESITVPLEFPGQSFGNRIREFSLTEVDFKLPSPFADPGDPDAVPRVSGTIGVLAVLPDQLSNMDVGVNSIRSTADLIYEGDKLGELNLNEWQPANSTKFKDEGDTLLNVTSRVVDVPLTITNGSVFSDVISKMFFGGEDIFLGVQAAVDAKVGTVLGDLALKGVPANGTIPVKGIPTDMLGNIAPRIEDLRILNTSETGVSMQAKINFTNPTQYTATIPFLNVHILGDDVIIGEATAQGIHLELGNNTGNIVHATWDPARFGGKKAQEAAQSLLSDYLSGKNTTLGVRTHKGSVPTMPLLGEALSHLNITVPTPRLGLPGHGDEGGDGDGDGDGPAQRFIRDATFHVFSSSATFTLASPLHHDLIYIEAINATAYYNHTEPVGQIITHKPFPAPPGLSQTPRLPVRWSADKIGYDKLKAALGGGLKLDAVADVTVRIGKWVETIHYTGKGIGAKVRI</sequence>
<keyword evidence="2" id="KW-1185">Reference proteome</keyword>
<accession>A0ACC0VBQ7</accession>
<reference evidence="1" key="1">
    <citation type="submission" date="2022-10" db="EMBL/GenBank/DDBJ databases">
        <title>Complete Genome of Trichothecium roseum strain YXFP-22015, a Plant Pathogen Isolated from Citrus.</title>
        <authorList>
            <person name="Wang Y."/>
            <person name="Zhu L."/>
        </authorList>
    </citation>
    <scope>NUCLEOTIDE SEQUENCE</scope>
    <source>
        <strain evidence="1">YXFP-22015</strain>
    </source>
</reference>
<protein>
    <submittedName>
        <fullName evidence="1">Uncharacterized protein</fullName>
    </submittedName>
</protein>
<evidence type="ECO:0000313" key="2">
    <source>
        <dbReference type="Proteomes" id="UP001163324"/>
    </source>
</evidence>
<dbReference type="Proteomes" id="UP001163324">
    <property type="component" value="Chromosome 2"/>
</dbReference>
<comment type="caution">
    <text evidence="1">The sequence shown here is derived from an EMBL/GenBank/DDBJ whole genome shotgun (WGS) entry which is preliminary data.</text>
</comment>
<organism evidence="1 2">
    <name type="scientific">Trichothecium roseum</name>
    <dbReference type="NCBI Taxonomy" id="47278"/>
    <lineage>
        <taxon>Eukaryota</taxon>
        <taxon>Fungi</taxon>
        <taxon>Dikarya</taxon>
        <taxon>Ascomycota</taxon>
        <taxon>Pezizomycotina</taxon>
        <taxon>Sordariomycetes</taxon>
        <taxon>Hypocreomycetidae</taxon>
        <taxon>Hypocreales</taxon>
        <taxon>Hypocreales incertae sedis</taxon>
        <taxon>Trichothecium</taxon>
    </lineage>
</organism>